<dbReference type="Pfam" id="PF08240">
    <property type="entry name" value="ADH_N"/>
    <property type="match status" value="1"/>
</dbReference>
<accession>A0A2N9JC31</accession>
<evidence type="ECO:0000256" key="2">
    <source>
        <dbReference type="ARBA" id="ARBA00008072"/>
    </source>
</evidence>
<dbReference type="Gene3D" id="3.90.180.10">
    <property type="entry name" value="Medium-chain alcohol dehydrogenases, catalytic domain"/>
    <property type="match status" value="1"/>
</dbReference>
<dbReference type="AlphaFoldDB" id="A0A2N9JC31"/>
<keyword evidence="8" id="KW-1185">Reference proteome</keyword>
<dbReference type="PANTHER" id="PTHR43161:SF9">
    <property type="entry name" value="SORBITOL DEHYDROGENASE"/>
    <property type="match status" value="1"/>
</dbReference>
<dbReference type="SUPFAM" id="SSF50129">
    <property type="entry name" value="GroES-like"/>
    <property type="match status" value="1"/>
</dbReference>
<gene>
    <name evidence="7" type="ORF">MPLG2_0635</name>
</gene>
<comment type="similarity">
    <text evidence="2">Belongs to the zinc-containing alcohol dehydrogenase family.</text>
</comment>
<keyword evidence="5" id="KW-0560">Oxidoreductase</keyword>
<dbReference type="RefSeq" id="WP_105184850.1">
    <property type="nucleotide sequence ID" value="NZ_BAAAGO010000042.1"/>
</dbReference>
<dbReference type="InterPro" id="IPR013154">
    <property type="entry name" value="ADH-like_N"/>
</dbReference>
<protein>
    <submittedName>
        <fullName evidence="7">L-idonate 5-dehydrogenase</fullName>
    </submittedName>
</protein>
<evidence type="ECO:0000256" key="4">
    <source>
        <dbReference type="ARBA" id="ARBA00022833"/>
    </source>
</evidence>
<feature type="domain" description="Enoyl reductase (ER)" evidence="6">
    <location>
        <begin position="8"/>
        <end position="332"/>
    </location>
</feature>
<name>A0A2N9JC31_9ACTN</name>
<evidence type="ECO:0000256" key="3">
    <source>
        <dbReference type="ARBA" id="ARBA00022723"/>
    </source>
</evidence>
<dbReference type="InterPro" id="IPR013149">
    <property type="entry name" value="ADH-like_C"/>
</dbReference>
<organism evidence="7 8">
    <name type="scientific">Micropruina glycogenica</name>
    <dbReference type="NCBI Taxonomy" id="75385"/>
    <lineage>
        <taxon>Bacteria</taxon>
        <taxon>Bacillati</taxon>
        <taxon>Actinomycetota</taxon>
        <taxon>Actinomycetes</taxon>
        <taxon>Propionibacteriales</taxon>
        <taxon>Nocardioidaceae</taxon>
        <taxon>Micropruina</taxon>
    </lineage>
</organism>
<dbReference type="InterPro" id="IPR011032">
    <property type="entry name" value="GroES-like_sf"/>
</dbReference>
<evidence type="ECO:0000313" key="8">
    <source>
        <dbReference type="Proteomes" id="UP000238164"/>
    </source>
</evidence>
<evidence type="ECO:0000256" key="5">
    <source>
        <dbReference type="ARBA" id="ARBA00023002"/>
    </source>
</evidence>
<reference evidence="7 8" key="1">
    <citation type="submission" date="2018-02" db="EMBL/GenBank/DDBJ databases">
        <authorList>
            <person name="Cohen D.B."/>
            <person name="Kent A.D."/>
        </authorList>
    </citation>
    <scope>NUCLEOTIDE SEQUENCE [LARGE SCALE GENOMIC DNA]</scope>
    <source>
        <strain evidence="7">1</strain>
    </source>
</reference>
<dbReference type="OrthoDB" id="9797931at2"/>
<comment type="cofactor">
    <cofactor evidence="1">
        <name>Zn(2+)</name>
        <dbReference type="ChEBI" id="CHEBI:29105"/>
    </cofactor>
</comment>
<dbReference type="GO" id="GO:0046872">
    <property type="term" value="F:metal ion binding"/>
    <property type="evidence" value="ECO:0007669"/>
    <property type="project" value="UniProtKB-KW"/>
</dbReference>
<dbReference type="KEGG" id="mgg:MPLG2_0635"/>
<keyword evidence="4" id="KW-0862">Zinc</keyword>
<dbReference type="Gene3D" id="3.40.50.720">
    <property type="entry name" value="NAD(P)-binding Rossmann-like Domain"/>
    <property type="match status" value="1"/>
</dbReference>
<dbReference type="InterPro" id="IPR036291">
    <property type="entry name" value="NAD(P)-bd_dom_sf"/>
</dbReference>
<evidence type="ECO:0000313" key="7">
    <source>
        <dbReference type="EMBL" id="SPD85671.1"/>
    </source>
</evidence>
<dbReference type="SUPFAM" id="SSF51735">
    <property type="entry name" value="NAD(P)-binding Rossmann-fold domains"/>
    <property type="match status" value="1"/>
</dbReference>
<dbReference type="PANTHER" id="PTHR43161">
    <property type="entry name" value="SORBITOL DEHYDROGENASE"/>
    <property type="match status" value="1"/>
</dbReference>
<evidence type="ECO:0000259" key="6">
    <source>
        <dbReference type="SMART" id="SM00829"/>
    </source>
</evidence>
<proteinExistence type="inferred from homology"/>
<keyword evidence="3" id="KW-0479">Metal-binding</keyword>
<dbReference type="InterPro" id="IPR020843">
    <property type="entry name" value="ER"/>
</dbReference>
<sequence>MKTLKIHGAEQITIEDAPVPEPAADEVLVRMMYGGICGSDLHYYFHGRNGAFVVTEPFTPGHEMSGVVERDPSGKWAPGTPVTIAPATFGTSQPGIEDRKYLWPGGSYFGSASTTPHTQGGMSEYRAVNEFMLRELPEGLSLKEAALAEPLAVALHAIRIAGGVEGKKVLVTGSGPIGLCAVAAAVALGASEVAATDMLDGPLERARALGATATYKAGEQDVPQTAFDVALECSGVAPAVSQALSAVRAAGIVVQVGILPAEPIAVNLAPLVSREVQYLGTFRFDDEIDQAITLLAANPSIGKVVTHVIDAKHIIEAFETARNSQESGKVVVSLWLDD</sequence>
<dbReference type="Pfam" id="PF00107">
    <property type="entry name" value="ADH_zinc_N"/>
    <property type="match status" value="1"/>
</dbReference>
<evidence type="ECO:0000256" key="1">
    <source>
        <dbReference type="ARBA" id="ARBA00001947"/>
    </source>
</evidence>
<dbReference type="GO" id="GO:0016491">
    <property type="term" value="F:oxidoreductase activity"/>
    <property type="evidence" value="ECO:0007669"/>
    <property type="project" value="UniProtKB-KW"/>
</dbReference>
<dbReference type="CDD" id="cd08232">
    <property type="entry name" value="idonate-5-DH"/>
    <property type="match status" value="1"/>
</dbReference>
<dbReference type="EMBL" id="LT985188">
    <property type="protein sequence ID" value="SPD85671.1"/>
    <property type="molecule type" value="Genomic_DNA"/>
</dbReference>
<dbReference type="Proteomes" id="UP000238164">
    <property type="component" value="Chromosome 1"/>
</dbReference>
<dbReference type="SMART" id="SM00829">
    <property type="entry name" value="PKS_ER"/>
    <property type="match status" value="1"/>
</dbReference>